<dbReference type="RefSeq" id="WP_184651473.1">
    <property type="nucleotide sequence ID" value="NZ_JACHFR010000001.1"/>
</dbReference>
<protein>
    <submittedName>
        <fullName evidence="2">Uncharacterized protein</fullName>
    </submittedName>
</protein>
<name>A0A840S8P5_9SPIR</name>
<keyword evidence="4" id="KW-1185">Reference proteome</keyword>
<evidence type="ECO:0000313" key="3">
    <source>
        <dbReference type="EMBL" id="QOS40248.1"/>
    </source>
</evidence>
<evidence type="ECO:0000256" key="1">
    <source>
        <dbReference type="SAM" id="SignalP"/>
    </source>
</evidence>
<dbReference type="AlphaFoldDB" id="A0A840S8P5"/>
<organism evidence="2 4">
    <name type="scientific">Treponema rectale</name>
    <dbReference type="NCBI Taxonomy" id="744512"/>
    <lineage>
        <taxon>Bacteria</taxon>
        <taxon>Pseudomonadati</taxon>
        <taxon>Spirochaetota</taxon>
        <taxon>Spirochaetia</taxon>
        <taxon>Spirochaetales</taxon>
        <taxon>Treponemataceae</taxon>
        <taxon>Treponema</taxon>
    </lineage>
</organism>
<sequence>MKKFIKAMAAAVAVSLVFAFISCDGNGDDGTDPEVSAKTDLELACDALSVTDEIATDSFVLPTISSQYPSITISWTSSDTELITIDSNGSASVTQKDATLEEQFDVVTLTATLQNEEGEILEKKIDVKVYRNGADLPASKIFEIAESQFLNLVKAPGLAWAEYDFGTKLSIGSKNVTVVVTTENENAAKIDGNGKISVYRGLTDREVKFTLNFTIDGSQYAKTYEETLILPALTELSMDREYEDSYGNTSTHYVSSLIFNPKDKTFVYQYDKTEKYLKNVSGHTAGEVKEKSDGAKGTYVLDENGETVRLTFSEIYTDGHGMMEEYQWVTSKKLIGMVSSTYISVFKIMEAYETNPTIETFYEYMSFMNEMQEGKALSEEEFFTLLGTTKTDYEAMTEENKQAVIKSGLSNLAEMKARAVSMYGLPEGSDYKDLYAALEVQTAKMIGIDQMFLKDTLFSVDLDYKALDKKDDYASLAWATFTGMYDSSKPWYLNYGEYNNGSIMYQKQIYIRYDLGWICYLTEDYDEGSWNDDYTEYKQDSTVLTVTDNHDGTILLKRNDDDPVTLSFDGEPLN</sequence>
<gene>
    <name evidence="3" type="ORF">DYE49_07185</name>
    <name evidence="2" type="ORF">HNP77_000381</name>
</gene>
<keyword evidence="1" id="KW-0732">Signal</keyword>
<evidence type="ECO:0000313" key="4">
    <source>
        <dbReference type="Proteomes" id="UP000578697"/>
    </source>
</evidence>
<reference evidence="3 5" key="1">
    <citation type="submission" date="2018-08" db="EMBL/GenBank/DDBJ databases">
        <title>The first complete genome of Treponema rectale (CHPAT), a commensal spirochete of the bovine rectum.</title>
        <authorList>
            <person name="Staton G.J."/>
            <person name="Clegg S.R."/>
            <person name="Carter S.D."/>
            <person name="Radford A.D."/>
            <person name="Darby A."/>
            <person name="Hall N."/>
            <person name="Birtles R.J."/>
            <person name="Evans N.J."/>
        </authorList>
    </citation>
    <scope>NUCLEOTIDE SEQUENCE [LARGE SCALE GENOMIC DNA]</scope>
    <source>
        <strain evidence="3 5">CHPA</strain>
    </source>
</reference>
<evidence type="ECO:0000313" key="2">
    <source>
        <dbReference type="EMBL" id="MBB5218037.1"/>
    </source>
</evidence>
<dbReference type="PROSITE" id="PS51257">
    <property type="entry name" value="PROKAR_LIPOPROTEIN"/>
    <property type="match status" value="1"/>
</dbReference>
<reference evidence="2 4" key="2">
    <citation type="submission" date="2020-08" db="EMBL/GenBank/DDBJ databases">
        <title>Genomic Encyclopedia of Type Strains, Phase IV (KMG-IV): sequencing the most valuable type-strain genomes for metagenomic binning, comparative biology and taxonomic classification.</title>
        <authorList>
            <person name="Goeker M."/>
        </authorList>
    </citation>
    <scope>NUCLEOTIDE SEQUENCE [LARGE SCALE GENOMIC DNA]</scope>
    <source>
        <strain evidence="2 4">DSM 103679</strain>
    </source>
</reference>
<dbReference type="Proteomes" id="UP000593591">
    <property type="component" value="Chromosome"/>
</dbReference>
<dbReference type="EMBL" id="CP031517">
    <property type="protein sequence ID" value="QOS40248.1"/>
    <property type="molecule type" value="Genomic_DNA"/>
</dbReference>
<accession>A0A840S8P5</accession>
<dbReference type="EMBL" id="JACHFR010000001">
    <property type="protein sequence ID" value="MBB5218037.1"/>
    <property type="molecule type" value="Genomic_DNA"/>
</dbReference>
<dbReference type="KEGG" id="trc:DYE49_07185"/>
<proteinExistence type="predicted"/>
<evidence type="ECO:0000313" key="5">
    <source>
        <dbReference type="Proteomes" id="UP000593591"/>
    </source>
</evidence>
<dbReference type="Proteomes" id="UP000578697">
    <property type="component" value="Unassembled WGS sequence"/>
</dbReference>
<feature type="chain" id="PRO_5036240792" evidence="1">
    <location>
        <begin position="20"/>
        <end position="574"/>
    </location>
</feature>
<feature type="signal peptide" evidence="1">
    <location>
        <begin position="1"/>
        <end position="19"/>
    </location>
</feature>